<feature type="signal peptide" evidence="1">
    <location>
        <begin position="1"/>
        <end position="24"/>
    </location>
</feature>
<gene>
    <name evidence="2" type="ORF">Strvi_0182</name>
</gene>
<keyword evidence="3" id="KW-1185">Reference proteome</keyword>
<evidence type="ECO:0000313" key="3">
    <source>
        <dbReference type="Proteomes" id="UP000008703"/>
    </source>
</evidence>
<keyword evidence="2" id="KW-0614">Plasmid</keyword>
<keyword evidence="1" id="KW-0732">Signal</keyword>
<dbReference type="HOGENOM" id="CLU_2572544_0_0_11"/>
<proteinExistence type="predicted"/>
<geneLocation type="plasmid" evidence="2 3">
    <name>pSTRVI02</name>
</geneLocation>
<sequence length="81" mass="7945">MRGRCVLGTLIVFAAGAVWGLSQAAQAAKAAGCPAAGGAGAKAAGARCGVRLADAAEEVAETLAHLRQRSTDEEPGGKAPE</sequence>
<organism evidence="2 3">
    <name type="scientific">Streptomyces violaceusniger (strain Tu 4113)</name>
    <dbReference type="NCBI Taxonomy" id="653045"/>
    <lineage>
        <taxon>Bacteria</taxon>
        <taxon>Bacillati</taxon>
        <taxon>Actinomycetota</taxon>
        <taxon>Actinomycetes</taxon>
        <taxon>Kitasatosporales</taxon>
        <taxon>Streptomycetaceae</taxon>
        <taxon>Streptomyces</taxon>
        <taxon>Streptomyces violaceusniger group</taxon>
    </lineage>
</organism>
<accession>G2PI04</accession>
<protein>
    <recommendedName>
        <fullName evidence="4">Secreted protein</fullName>
    </recommendedName>
</protein>
<dbReference type="KEGG" id="svl:Strvi_0182"/>
<dbReference type="EMBL" id="CP002996">
    <property type="protein sequence ID" value="AEM88955.1"/>
    <property type="molecule type" value="Genomic_DNA"/>
</dbReference>
<evidence type="ECO:0000256" key="1">
    <source>
        <dbReference type="SAM" id="SignalP"/>
    </source>
</evidence>
<evidence type="ECO:0008006" key="4">
    <source>
        <dbReference type="Google" id="ProtNLM"/>
    </source>
</evidence>
<name>G2PI04_STRV4</name>
<dbReference type="Proteomes" id="UP000008703">
    <property type="component" value="Plasmid pSTRVI02"/>
</dbReference>
<reference evidence="2" key="1">
    <citation type="submission" date="2011-08" db="EMBL/GenBank/DDBJ databases">
        <title>Complete sequence of plasmid 2 of Streptomyces violaceusniger Tu 4113.</title>
        <authorList>
            <consortium name="US DOE Joint Genome Institute"/>
            <person name="Lucas S."/>
            <person name="Han J."/>
            <person name="Lapidus A."/>
            <person name="Cheng J.-F."/>
            <person name="Goodwin L."/>
            <person name="Pitluck S."/>
            <person name="Peters L."/>
            <person name="Ivanova N."/>
            <person name="Daligault H."/>
            <person name="Detter J.C."/>
            <person name="Han C."/>
            <person name="Tapia R."/>
            <person name="Land M."/>
            <person name="Hauser L."/>
            <person name="Kyrpides N."/>
            <person name="Ivanova N."/>
            <person name="Pagani I."/>
            <person name="Hagen A."/>
            <person name="Katz L."/>
            <person name="Fiedler H.-P."/>
            <person name="Keasling J."/>
            <person name="Fortman J."/>
            <person name="Woyke T."/>
        </authorList>
    </citation>
    <scope>NUCLEOTIDE SEQUENCE [LARGE SCALE GENOMIC DNA]</scope>
    <source>
        <strain evidence="2">Tu 4113</strain>
        <plasmid evidence="2">pSTRVI02</plasmid>
    </source>
</reference>
<feature type="chain" id="PRO_5038936378" description="Secreted protein" evidence="1">
    <location>
        <begin position="25"/>
        <end position="81"/>
    </location>
</feature>
<dbReference type="AlphaFoldDB" id="G2PI04"/>
<evidence type="ECO:0000313" key="2">
    <source>
        <dbReference type="EMBL" id="AEM88955.1"/>
    </source>
</evidence>